<dbReference type="RefSeq" id="WP_141349767.1">
    <property type="nucleotide sequence ID" value="NZ_BJNV01000010.1"/>
</dbReference>
<evidence type="ECO:0000256" key="1">
    <source>
        <dbReference type="ARBA" id="ARBA00022763"/>
    </source>
</evidence>
<evidence type="ECO:0008006" key="4">
    <source>
        <dbReference type="Google" id="ProtNLM"/>
    </source>
</evidence>
<dbReference type="InterPro" id="IPR047610">
    <property type="entry name" value="ImuA_translesion"/>
</dbReference>
<accession>A0A4Y4CPG2</accession>
<dbReference type="PANTHER" id="PTHR35369:SF3">
    <property type="entry name" value="TRANSLESION DNA SYNTHESIS-ASSOCIATED PROTEIN IMUA"/>
    <property type="match status" value="1"/>
</dbReference>
<keyword evidence="3" id="KW-1185">Reference proteome</keyword>
<evidence type="ECO:0000313" key="2">
    <source>
        <dbReference type="EMBL" id="GEC94841.1"/>
    </source>
</evidence>
<comment type="caution">
    <text evidence="2">The sequence shown here is derived from an EMBL/GenBank/DDBJ whole genome shotgun (WGS) entry which is preliminary data.</text>
</comment>
<name>A0A4Y4CPG2_ZOORA</name>
<reference evidence="2 3" key="1">
    <citation type="submission" date="2019-06" db="EMBL/GenBank/DDBJ databases">
        <title>Whole genome shotgun sequence of Zoogloea ramigera NBRC 15342.</title>
        <authorList>
            <person name="Hosoyama A."/>
            <person name="Uohara A."/>
            <person name="Ohji S."/>
            <person name="Ichikawa N."/>
        </authorList>
    </citation>
    <scope>NUCLEOTIDE SEQUENCE [LARGE SCALE GENOMIC DNA]</scope>
    <source>
        <strain evidence="2 3">NBRC 15342</strain>
    </source>
</reference>
<sequence>MSAPASIAHDPTARLDSLVWRGDRLAAPAAPGLPTGHPPLDAVLPGGGWPRGALTELLLPHPGVGELSLLLPLLARVGPQRWAVCIAPPEPLYAPALAAAGVPLERLLLVEAASPAHARWAARQALASGSCDVVLLWLADADMGALRRLQLAAEENTTPLVLLRPDSLARQPSPAALRLALAALPGGVEVRILKRRGPPLTDPIAIQLPGLAAAGLQSSGPRSAPVVLSPRPGSRAGLASVHALVRPLPSRPGPAGIHPGAQ</sequence>
<dbReference type="NCBIfam" id="NF033429">
    <property type="entry name" value="ImuA_translesion"/>
    <property type="match status" value="1"/>
</dbReference>
<dbReference type="Proteomes" id="UP000318422">
    <property type="component" value="Unassembled WGS sequence"/>
</dbReference>
<keyword evidence="1" id="KW-0227">DNA damage</keyword>
<dbReference type="EMBL" id="BJNV01000010">
    <property type="protein sequence ID" value="GEC94841.1"/>
    <property type="molecule type" value="Genomic_DNA"/>
</dbReference>
<dbReference type="AlphaFoldDB" id="A0A4Y4CPG2"/>
<dbReference type="InterPro" id="IPR004596">
    <property type="entry name" value="Cell_div_suppressor_SulA"/>
</dbReference>
<dbReference type="OrthoDB" id="9811176at2"/>
<dbReference type="GO" id="GO:0051782">
    <property type="term" value="P:negative regulation of cell division"/>
    <property type="evidence" value="ECO:0007669"/>
    <property type="project" value="InterPro"/>
</dbReference>
<dbReference type="GO" id="GO:0006281">
    <property type="term" value="P:DNA repair"/>
    <property type="evidence" value="ECO:0007669"/>
    <property type="project" value="TreeGrafter"/>
</dbReference>
<organism evidence="2 3">
    <name type="scientific">Zoogloea ramigera</name>
    <dbReference type="NCBI Taxonomy" id="350"/>
    <lineage>
        <taxon>Bacteria</taxon>
        <taxon>Pseudomonadati</taxon>
        <taxon>Pseudomonadota</taxon>
        <taxon>Betaproteobacteria</taxon>
        <taxon>Rhodocyclales</taxon>
        <taxon>Zoogloeaceae</taxon>
        <taxon>Zoogloea</taxon>
    </lineage>
</organism>
<dbReference type="Pfam" id="PF03846">
    <property type="entry name" value="SulA"/>
    <property type="match status" value="1"/>
</dbReference>
<protein>
    <recommendedName>
        <fullName evidence="4">Translesion DNA synthesis-associated protein ImuA</fullName>
    </recommendedName>
</protein>
<evidence type="ECO:0000313" key="3">
    <source>
        <dbReference type="Proteomes" id="UP000318422"/>
    </source>
</evidence>
<dbReference type="InterPro" id="IPR027417">
    <property type="entry name" value="P-loop_NTPase"/>
</dbReference>
<gene>
    <name evidence="2" type="ORF">ZRA01_09140</name>
</gene>
<proteinExistence type="predicted"/>
<dbReference type="InterPro" id="IPR050356">
    <property type="entry name" value="SulA_CellDiv_inhibitor"/>
</dbReference>
<dbReference type="SUPFAM" id="SSF52540">
    <property type="entry name" value="P-loop containing nucleoside triphosphate hydrolases"/>
    <property type="match status" value="1"/>
</dbReference>
<dbReference type="Gene3D" id="3.40.50.300">
    <property type="entry name" value="P-loop containing nucleotide triphosphate hydrolases"/>
    <property type="match status" value="1"/>
</dbReference>
<dbReference type="PANTHER" id="PTHR35369">
    <property type="entry name" value="BLR3025 PROTEIN-RELATED"/>
    <property type="match status" value="1"/>
</dbReference>
<dbReference type="GO" id="GO:0009432">
    <property type="term" value="P:SOS response"/>
    <property type="evidence" value="ECO:0007669"/>
    <property type="project" value="InterPro"/>
</dbReference>